<evidence type="ECO:0000256" key="2">
    <source>
        <dbReference type="ARBA" id="ARBA00023315"/>
    </source>
</evidence>
<dbReference type="InterPro" id="IPR000182">
    <property type="entry name" value="GNAT_dom"/>
</dbReference>
<dbReference type="RefSeq" id="WP_282537407.1">
    <property type="nucleotide sequence ID" value="NZ_JASCIS010000025.1"/>
</dbReference>
<dbReference type="PANTHER" id="PTHR43420">
    <property type="entry name" value="ACETYLTRANSFERASE"/>
    <property type="match status" value="1"/>
</dbReference>
<evidence type="ECO:0000313" key="4">
    <source>
        <dbReference type="EMBL" id="MDI3421544.1"/>
    </source>
</evidence>
<dbReference type="InterPro" id="IPR050680">
    <property type="entry name" value="YpeA/RimI_acetyltransf"/>
</dbReference>
<sequence>MTADPVIRQVRPDEWPEAKALRLTALRDPLARLAFGETYEGVRTQSEQFWKDRTAKGAEGGPHRQFIAEGPAGAWVGTVTVRVKDPGSADATGSRSEPRQAHLVAVFVRPEHRGGDVARGLFRAAVDWARAEAGVERVRLRVHRENGRAEAFYRKAGFVRVAVVGDEYEMEYRPTS</sequence>
<dbReference type="EMBL" id="JASCIS010000025">
    <property type="protein sequence ID" value="MDI3421544.1"/>
    <property type="molecule type" value="Genomic_DNA"/>
</dbReference>
<keyword evidence="5" id="KW-1185">Reference proteome</keyword>
<dbReference type="SUPFAM" id="SSF55729">
    <property type="entry name" value="Acyl-CoA N-acyltransferases (Nat)"/>
    <property type="match status" value="1"/>
</dbReference>
<evidence type="ECO:0000256" key="1">
    <source>
        <dbReference type="ARBA" id="ARBA00022679"/>
    </source>
</evidence>
<name>A0ABT6T125_9ACTN</name>
<keyword evidence="1" id="KW-0808">Transferase</keyword>
<feature type="domain" description="N-acetyltransferase" evidence="3">
    <location>
        <begin position="5"/>
        <end position="175"/>
    </location>
</feature>
<organism evidence="4 5">
    <name type="scientific">Streptomyces luteolus</name>
    <dbReference type="NCBI Taxonomy" id="3043615"/>
    <lineage>
        <taxon>Bacteria</taxon>
        <taxon>Bacillati</taxon>
        <taxon>Actinomycetota</taxon>
        <taxon>Actinomycetes</taxon>
        <taxon>Kitasatosporales</taxon>
        <taxon>Streptomycetaceae</taxon>
        <taxon>Streptomyces</taxon>
    </lineage>
</organism>
<comment type="caution">
    <text evidence="4">The sequence shown here is derived from an EMBL/GenBank/DDBJ whole genome shotgun (WGS) entry which is preliminary data.</text>
</comment>
<dbReference type="Gene3D" id="3.40.630.30">
    <property type="match status" value="1"/>
</dbReference>
<dbReference type="PROSITE" id="PS51186">
    <property type="entry name" value="GNAT"/>
    <property type="match status" value="1"/>
</dbReference>
<reference evidence="4 5" key="1">
    <citation type="submission" date="2023-05" db="EMBL/GenBank/DDBJ databases">
        <title>Draft genome sequence of Streptomyces sp. B-S-A12 isolated from a cave soil in Thailand.</title>
        <authorList>
            <person name="Chamroensaksri N."/>
            <person name="Muangham S."/>
        </authorList>
    </citation>
    <scope>NUCLEOTIDE SEQUENCE [LARGE SCALE GENOMIC DNA]</scope>
    <source>
        <strain evidence="4 5">B-S-A12</strain>
    </source>
</reference>
<keyword evidence="2" id="KW-0012">Acyltransferase</keyword>
<dbReference type="Pfam" id="PF00583">
    <property type="entry name" value="Acetyltransf_1"/>
    <property type="match status" value="1"/>
</dbReference>
<proteinExistence type="predicted"/>
<dbReference type="InterPro" id="IPR016181">
    <property type="entry name" value="Acyl_CoA_acyltransferase"/>
</dbReference>
<accession>A0ABT6T125</accession>
<protein>
    <submittedName>
        <fullName evidence="4">GNAT family N-acetyltransferase</fullName>
    </submittedName>
</protein>
<evidence type="ECO:0000313" key="5">
    <source>
        <dbReference type="Proteomes" id="UP001237105"/>
    </source>
</evidence>
<dbReference type="Proteomes" id="UP001237105">
    <property type="component" value="Unassembled WGS sequence"/>
</dbReference>
<dbReference type="CDD" id="cd04301">
    <property type="entry name" value="NAT_SF"/>
    <property type="match status" value="1"/>
</dbReference>
<gene>
    <name evidence="4" type="ORF">QIT00_23815</name>
</gene>
<evidence type="ECO:0000259" key="3">
    <source>
        <dbReference type="PROSITE" id="PS51186"/>
    </source>
</evidence>